<feature type="domain" description="Peptidase C14 caspase" evidence="4">
    <location>
        <begin position="59"/>
        <end position="297"/>
    </location>
</feature>
<proteinExistence type="inferred from homology"/>
<evidence type="ECO:0000259" key="4">
    <source>
        <dbReference type="Pfam" id="PF00656"/>
    </source>
</evidence>
<dbReference type="Proteomes" id="UP001465976">
    <property type="component" value="Unassembled WGS sequence"/>
</dbReference>
<dbReference type="InterPro" id="IPR050452">
    <property type="entry name" value="Metacaspase"/>
</dbReference>
<keyword evidence="3" id="KW-0645">Protease</keyword>
<dbReference type="SUPFAM" id="SSF52129">
    <property type="entry name" value="Caspase-like"/>
    <property type="match status" value="1"/>
</dbReference>
<evidence type="ECO:0000256" key="3">
    <source>
        <dbReference type="ARBA" id="ARBA00022807"/>
    </source>
</evidence>
<name>A0ABR3EZ96_9AGAR</name>
<dbReference type="PANTHER" id="PTHR48104">
    <property type="entry name" value="METACASPASE-4"/>
    <property type="match status" value="1"/>
</dbReference>
<dbReference type="InterPro" id="IPR011600">
    <property type="entry name" value="Pept_C14_caspase"/>
</dbReference>
<keyword evidence="6" id="KW-1185">Reference proteome</keyword>
<dbReference type="EMBL" id="JBAHYK010001383">
    <property type="protein sequence ID" value="KAL0568251.1"/>
    <property type="molecule type" value="Genomic_DNA"/>
</dbReference>
<evidence type="ECO:0000313" key="5">
    <source>
        <dbReference type="EMBL" id="KAL0568251.1"/>
    </source>
</evidence>
<sequence>MHSTVIDGEPRTVREWLWYADPQRNGGIPIQNAESGAFESTQAPQTVTAVERSFLCSLFAVIVGINDYKDEAIPNLQGAVKDADDFVLLLKEVYSVPGTRIVKLIDHEATREKVLGALEGLVNHPEIGADDPIVIYFAGHGSEVDISGVKMQMLLPQDFAQGGSPVLQGQGITDRKLRHLLTTIAKSKSDNITVIFDCCHSGSGTRKNQLAIGFPVRGLDLPSTYTIPPDILEQELVFKQSLRSSVSETTGYSSHILLAACKSSQTAKENEEGGAFTSRLIALLRQRGFNRPSNADIILQIEMPDLHNQSPQCEGMNKTRVLFDTKIGGHRGYHLQASNANPAEFNLEAGEAHGITIDSKFAVYSDPGLTEFLGNAKAEAVKPFSTLLRGTSSFLCPQRAYALLTRYGQGQDLRLHVQPCKEFWDIFKLLDKEMRQLTNISYRRSFFPVGDPSKEECDLALYLRDDGCVEFRIENKVCRDHGLETMPVDVSPDESPYITSILRSAADFYRNFRHKSSTDDPLLLLIDVECFRVTRTGRMTNDLSEIFEVAEDAANLNVDGTIKISLDEEALYGFRIHNRSRVGVSAALFYFDPRELSIEDYYAPSTAAEGAMDFCIPPEGHLTIGYGENPMCVGPWGRQCGFPVDPPENPVRNKTKPG</sequence>
<keyword evidence="3" id="KW-0788">Thiol protease</keyword>
<accession>A0ABR3EZ96</accession>
<dbReference type="Gene3D" id="3.40.50.1460">
    <property type="match status" value="1"/>
</dbReference>
<evidence type="ECO:0000256" key="2">
    <source>
        <dbReference type="ARBA" id="ARBA00022703"/>
    </source>
</evidence>
<reference evidence="5 6" key="1">
    <citation type="submission" date="2024-02" db="EMBL/GenBank/DDBJ databases">
        <title>A draft genome for the cacao thread blight pathogen Marasmius crinis-equi.</title>
        <authorList>
            <person name="Cohen S.P."/>
            <person name="Baruah I.K."/>
            <person name="Amoako-Attah I."/>
            <person name="Bukari Y."/>
            <person name="Meinhardt L.W."/>
            <person name="Bailey B.A."/>
        </authorList>
    </citation>
    <scope>NUCLEOTIDE SEQUENCE [LARGE SCALE GENOMIC DNA]</scope>
    <source>
        <strain evidence="5 6">GH-76</strain>
    </source>
</reference>
<gene>
    <name evidence="5" type="ORF">V5O48_013739</name>
</gene>
<comment type="caution">
    <text evidence="5">The sequence shown here is derived from an EMBL/GenBank/DDBJ whole genome shotgun (WGS) entry which is preliminary data.</text>
</comment>
<keyword evidence="2" id="KW-0053">Apoptosis</keyword>
<dbReference type="Pfam" id="PF00656">
    <property type="entry name" value="Peptidase_C14"/>
    <property type="match status" value="1"/>
</dbReference>
<evidence type="ECO:0000313" key="6">
    <source>
        <dbReference type="Proteomes" id="UP001465976"/>
    </source>
</evidence>
<dbReference type="InterPro" id="IPR029030">
    <property type="entry name" value="Caspase-like_dom_sf"/>
</dbReference>
<dbReference type="PANTHER" id="PTHR48104:SF30">
    <property type="entry name" value="METACASPASE-1"/>
    <property type="match status" value="1"/>
</dbReference>
<protein>
    <recommendedName>
        <fullName evidence="4">Peptidase C14 caspase domain-containing protein</fullName>
    </recommendedName>
</protein>
<keyword evidence="3" id="KW-0378">Hydrolase</keyword>
<comment type="similarity">
    <text evidence="1">Belongs to the peptidase C14B family.</text>
</comment>
<organism evidence="5 6">
    <name type="scientific">Marasmius crinis-equi</name>
    <dbReference type="NCBI Taxonomy" id="585013"/>
    <lineage>
        <taxon>Eukaryota</taxon>
        <taxon>Fungi</taxon>
        <taxon>Dikarya</taxon>
        <taxon>Basidiomycota</taxon>
        <taxon>Agaricomycotina</taxon>
        <taxon>Agaricomycetes</taxon>
        <taxon>Agaricomycetidae</taxon>
        <taxon>Agaricales</taxon>
        <taxon>Marasmiineae</taxon>
        <taxon>Marasmiaceae</taxon>
        <taxon>Marasmius</taxon>
    </lineage>
</organism>
<evidence type="ECO:0000256" key="1">
    <source>
        <dbReference type="ARBA" id="ARBA00009005"/>
    </source>
</evidence>